<feature type="region of interest" description="Disordered" evidence="1">
    <location>
        <begin position="1"/>
        <end position="32"/>
    </location>
</feature>
<gene>
    <name evidence="2" type="ORF">IEQ34_000135</name>
</gene>
<organism evidence="2 3">
    <name type="scientific">Dendrobium chrysotoxum</name>
    <name type="common">Orchid</name>
    <dbReference type="NCBI Taxonomy" id="161865"/>
    <lineage>
        <taxon>Eukaryota</taxon>
        <taxon>Viridiplantae</taxon>
        <taxon>Streptophyta</taxon>
        <taxon>Embryophyta</taxon>
        <taxon>Tracheophyta</taxon>
        <taxon>Spermatophyta</taxon>
        <taxon>Magnoliopsida</taxon>
        <taxon>Liliopsida</taxon>
        <taxon>Asparagales</taxon>
        <taxon>Orchidaceae</taxon>
        <taxon>Epidendroideae</taxon>
        <taxon>Malaxideae</taxon>
        <taxon>Dendrobiinae</taxon>
        <taxon>Dendrobium</taxon>
    </lineage>
</organism>
<name>A0AAV7HNA6_DENCH</name>
<evidence type="ECO:0000313" key="3">
    <source>
        <dbReference type="Proteomes" id="UP000775213"/>
    </source>
</evidence>
<reference evidence="2 3" key="1">
    <citation type="journal article" date="2021" name="Hortic Res">
        <title>Chromosome-scale assembly of the Dendrobium chrysotoxum genome enhances the understanding of orchid evolution.</title>
        <authorList>
            <person name="Zhang Y."/>
            <person name="Zhang G.Q."/>
            <person name="Zhang D."/>
            <person name="Liu X.D."/>
            <person name="Xu X.Y."/>
            <person name="Sun W.H."/>
            <person name="Yu X."/>
            <person name="Zhu X."/>
            <person name="Wang Z.W."/>
            <person name="Zhao X."/>
            <person name="Zhong W.Y."/>
            <person name="Chen H."/>
            <person name="Yin W.L."/>
            <person name="Huang T."/>
            <person name="Niu S.C."/>
            <person name="Liu Z.J."/>
        </authorList>
    </citation>
    <scope>NUCLEOTIDE SEQUENCE [LARGE SCALE GENOMIC DNA]</scope>
    <source>
        <strain evidence="2">Lindl</strain>
    </source>
</reference>
<keyword evidence="3" id="KW-1185">Reference proteome</keyword>
<evidence type="ECO:0000313" key="2">
    <source>
        <dbReference type="EMBL" id="KAH0470412.1"/>
    </source>
</evidence>
<dbReference type="AlphaFoldDB" id="A0AAV7HNA6"/>
<protein>
    <submittedName>
        <fullName evidence="2">Uncharacterized protein</fullName>
    </submittedName>
</protein>
<evidence type="ECO:0000256" key="1">
    <source>
        <dbReference type="SAM" id="MobiDB-lite"/>
    </source>
</evidence>
<comment type="caution">
    <text evidence="2">The sequence shown here is derived from an EMBL/GenBank/DDBJ whole genome shotgun (WGS) entry which is preliminary data.</text>
</comment>
<proteinExistence type="predicted"/>
<accession>A0AAV7HNA6</accession>
<sequence>MGASPIDRCPAVRHRHPAMSGRVNPGQDRTNGVRFDKTIRTECVGPDRDRFAGGGGRCGVDVMLELSLGLSSGKVECRKWARESNETVGVKKPKMEEGPMPYCLQVMPTIFIGLKGYYYAYMMPCWVLISMKWQNPSEEEVMRVKRLGE</sequence>
<dbReference type="EMBL" id="JAGFBR010000001">
    <property type="protein sequence ID" value="KAH0470412.1"/>
    <property type="molecule type" value="Genomic_DNA"/>
</dbReference>
<dbReference type="Proteomes" id="UP000775213">
    <property type="component" value="Unassembled WGS sequence"/>
</dbReference>